<evidence type="ECO:0000313" key="6">
    <source>
        <dbReference type="EMBL" id="GES49530.1"/>
    </source>
</evidence>
<dbReference type="InterPro" id="IPR057661">
    <property type="entry name" value="RsdA/BaiN/AoA(So)_Rossmann"/>
</dbReference>
<evidence type="ECO:0000313" key="7">
    <source>
        <dbReference type="Proteomes" id="UP000390335"/>
    </source>
</evidence>
<reference evidence="6 7" key="1">
    <citation type="journal article" date="2020" name="Genome Biol. Evol.">
        <title>Rhizobium dioscoreae sp. nov., a plant growth-promoting bacterium isolated from yam (Dioscorea species).</title>
        <authorList>
            <person name="Ouyabe M."/>
            <person name="Tanaka N."/>
            <person name="Shiwa Y."/>
            <person name="Fujita N."/>
            <person name="Kikuno H."/>
            <person name="Babil P."/>
            <person name="Shiwachi H."/>
        </authorList>
    </citation>
    <scope>NUCLEOTIDE SEQUENCE [LARGE SCALE GENOMIC DNA]</scope>
    <source>
        <strain evidence="6 7">S-93</strain>
    </source>
</reference>
<evidence type="ECO:0000256" key="2">
    <source>
        <dbReference type="ARBA" id="ARBA00022630"/>
    </source>
</evidence>
<sequence length="406" mass="43801">MTKKQIAIIGGGPAGLMAAETLSRLGHRVVIYDTMPTVARKFLLAGKSGLNITHSEDYGVFANRFGAASSRLRAALDDFQPDDIRAWAKGLGTETFIGSSGRVFPKVMKASPLLRAWLARLQAGNVSIMTRHRWCGFEDDSLVFETPNGRELVRHDVVLLALGGASYARLGSDAAWVSWLRNKGIDIAAFQPANCGFDVTWSATFSERFAGEPLKAVTATSEAGTFPGEFVISKTGIEGSLVYAHAASLRDRLAKMGEASLIVDLAPGRDEVRLARDLTRQDPKASFSNRLRKGAGIEGVKAGLLRELAEPAVLSHPENLARLIKALPIPLLRPRPIAEAISSAGGIRWDELDERYMLKKLPGLFAAGEMIDWEAPTGGYLLTACFATGHAAAKGMDAWLRTTDQA</sequence>
<keyword evidence="2" id="KW-0285">Flavoprotein</keyword>
<dbReference type="Pfam" id="PF22780">
    <property type="entry name" value="HI0933_like_1st"/>
    <property type="match status" value="1"/>
</dbReference>
<dbReference type="PANTHER" id="PTHR42887:SF1">
    <property type="entry name" value="BLR3961 PROTEIN"/>
    <property type="match status" value="1"/>
</dbReference>
<evidence type="ECO:0000259" key="4">
    <source>
        <dbReference type="Pfam" id="PF03486"/>
    </source>
</evidence>
<organism evidence="6 7">
    <name type="scientific">Rhizobium dioscoreae</name>
    <dbReference type="NCBI Taxonomy" id="2653122"/>
    <lineage>
        <taxon>Bacteria</taxon>
        <taxon>Pseudomonadati</taxon>
        <taxon>Pseudomonadota</taxon>
        <taxon>Alphaproteobacteria</taxon>
        <taxon>Hyphomicrobiales</taxon>
        <taxon>Rhizobiaceae</taxon>
        <taxon>Rhizobium/Agrobacterium group</taxon>
        <taxon>Rhizobium</taxon>
    </lineage>
</organism>
<feature type="domain" description="RsdA/BaiN/AoA(So)-like Rossmann fold-like" evidence="4">
    <location>
        <begin position="5"/>
        <end position="394"/>
    </location>
</feature>
<comment type="cofactor">
    <cofactor evidence="1">
        <name>FAD</name>
        <dbReference type="ChEBI" id="CHEBI:57692"/>
    </cofactor>
</comment>
<accession>A0ABQ0Z1U6</accession>
<dbReference type="PRINTS" id="PR00368">
    <property type="entry name" value="FADPNR"/>
</dbReference>
<dbReference type="InterPro" id="IPR022460">
    <property type="entry name" value="Flavoprotein_PP4765"/>
</dbReference>
<dbReference type="PRINTS" id="PR00411">
    <property type="entry name" value="PNDRDTASEI"/>
</dbReference>
<dbReference type="Gene3D" id="1.10.8.260">
    <property type="entry name" value="HI0933 insert domain-like"/>
    <property type="match status" value="1"/>
</dbReference>
<name>A0ABQ0Z1U6_9HYPH</name>
<dbReference type="SUPFAM" id="SSF160996">
    <property type="entry name" value="HI0933 insert domain-like"/>
    <property type="match status" value="1"/>
</dbReference>
<dbReference type="SUPFAM" id="SSF51905">
    <property type="entry name" value="FAD/NAD(P)-binding domain"/>
    <property type="match status" value="1"/>
</dbReference>
<gene>
    <name evidence="6" type="ORF">RsS93_21440</name>
</gene>
<dbReference type="Gene3D" id="2.40.30.10">
    <property type="entry name" value="Translation factors"/>
    <property type="match status" value="1"/>
</dbReference>
<proteinExistence type="predicted"/>
<feature type="domain" description="RsdA/BaiN/AoA(So)-like insert" evidence="5">
    <location>
        <begin position="191"/>
        <end position="342"/>
    </location>
</feature>
<dbReference type="NCBIfam" id="TIGR00275">
    <property type="entry name" value="aminoacetone oxidase family FAD-binding enzyme"/>
    <property type="match status" value="1"/>
</dbReference>
<keyword evidence="3" id="KW-0274">FAD</keyword>
<protein>
    <submittedName>
        <fullName evidence="6">Dehydrogenase</fullName>
    </submittedName>
</protein>
<dbReference type="InterPro" id="IPR036188">
    <property type="entry name" value="FAD/NAD-bd_sf"/>
</dbReference>
<evidence type="ECO:0000256" key="1">
    <source>
        <dbReference type="ARBA" id="ARBA00001974"/>
    </source>
</evidence>
<dbReference type="Gene3D" id="3.50.50.60">
    <property type="entry name" value="FAD/NAD(P)-binding domain"/>
    <property type="match status" value="1"/>
</dbReference>
<evidence type="ECO:0000259" key="5">
    <source>
        <dbReference type="Pfam" id="PF22780"/>
    </source>
</evidence>
<dbReference type="InterPro" id="IPR004792">
    <property type="entry name" value="BaiN-like"/>
</dbReference>
<dbReference type="Pfam" id="PF03486">
    <property type="entry name" value="HI0933_like"/>
    <property type="match status" value="1"/>
</dbReference>
<dbReference type="PANTHER" id="PTHR42887">
    <property type="entry name" value="OS12G0638800 PROTEIN"/>
    <property type="match status" value="1"/>
</dbReference>
<dbReference type="RefSeq" id="WP_152093266.1">
    <property type="nucleotide sequence ID" value="NZ_BLAJ01000002.1"/>
</dbReference>
<dbReference type="InterPro" id="IPR055178">
    <property type="entry name" value="RsdA/BaiN/AoA(So)-like_dom"/>
</dbReference>
<comment type="caution">
    <text evidence="6">The sequence shown here is derived from an EMBL/GenBank/DDBJ whole genome shotgun (WGS) entry which is preliminary data.</text>
</comment>
<dbReference type="InterPro" id="IPR023166">
    <property type="entry name" value="BaiN-like_dom_sf"/>
</dbReference>
<dbReference type="EMBL" id="BLAJ01000002">
    <property type="protein sequence ID" value="GES49530.1"/>
    <property type="molecule type" value="Genomic_DNA"/>
</dbReference>
<evidence type="ECO:0000256" key="3">
    <source>
        <dbReference type="ARBA" id="ARBA00022827"/>
    </source>
</evidence>
<keyword evidence="7" id="KW-1185">Reference proteome</keyword>
<dbReference type="NCBIfam" id="TIGR03862">
    <property type="entry name" value="flavo_PP4765"/>
    <property type="match status" value="1"/>
</dbReference>
<dbReference type="Proteomes" id="UP000390335">
    <property type="component" value="Unassembled WGS sequence"/>
</dbReference>